<feature type="compositionally biased region" description="Acidic residues" evidence="2">
    <location>
        <begin position="225"/>
        <end position="236"/>
    </location>
</feature>
<evidence type="ECO:0000256" key="1">
    <source>
        <dbReference type="ARBA" id="ARBA00023186"/>
    </source>
</evidence>
<keyword evidence="1" id="KW-0143">Chaperone</keyword>
<dbReference type="GO" id="GO:0051082">
    <property type="term" value="F:unfolded protein binding"/>
    <property type="evidence" value="ECO:0007669"/>
    <property type="project" value="InterPro"/>
</dbReference>
<feature type="compositionally biased region" description="Pro residues" evidence="2">
    <location>
        <begin position="374"/>
        <end position="384"/>
    </location>
</feature>
<accession>A0A9P4I5S3</accession>
<evidence type="ECO:0000259" key="3">
    <source>
        <dbReference type="Pfam" id="PF01556"/>
    </source>
</evidence>
<dbReference type="GO" id="GO:0006457">
    <property type="term" value="P:protein folding"/>
    <property type="evidence" value="ECO:0007669"/>
    <property type="project" value="InterPro"/>
</dbReference>
<proteinExistence type="predicted"/>
<feature type="domain" description="Chaperone DnaJ C-terminal" evidence="3">
    <location>
        <begin position="549"/>
        <end position="698"/>
    </location>
</feature>
<reference evidence="4" key="1">
    <citation type="journal article" date="2020" name="Stud. Mycol.">
        <title>101 Dothideomycetes genomes: a test case for predicting lifestyles and emergence of pathogens.</title>
        <authorList>
            <person name="Haridas S."/>
            <person name="Albert R."/>
            <person name="Binder M."/>
            <person name="Bloem J."/>
            <person name="Labutti K."/>
            <person name="Salamov A."/>
            <person name="Andreopoulos B."/>
            <person name="Baker S."/>
            <person name="Barry K."/>
            <person name="Bills G."/>
            <person name="Bluhm B."/>
            <person name="Cannon C."/>
            <person name="Castanera R."/>
            <person name="Culley D."/>
            <person name="Daum C."/>
            <person name="Ezra D."/>
            <person name="Gonzalez J."/>
            <person name="Henrissat B."/>
            <person name="Kuo A."/>
            <person name="Liang C."/>
            <person name="Lipzen A."/>
            <person name="Lutzoni F."/>
            <person name="Magnuson J."/>
            <person name="Mondo S."/>
            <person name="Nolan M."/>
            <person name="Ohm R."/>
            <person name="Pangilinan J."/>
            <person name="Park H.-J."/>
            <person name="Ramirez L."/>
            <person name="Alfaro M."/>
            <person name="Sun H."/>
            <person name="Tritt A."/>
            <person name="Yoshinaga Y."/>
            <person name="Zwiers L.-H."/>
            <person name="Turgeon B."/>
            <person name="Goodwin S."/>
            <person name="Spatafora J."/>
            <person name="Crous P."/>
            <person name="Grigoriev I."/>
        </authorList>
    </citation>
    <scope>NUCLEOTIDE SEQUENCE</scope>
    <source>
        <strain evidence="4">CBS 133067</strain>
    </source>
</reference>
<feature type="compositionally biased region" description="Basic and acidic residues" evidence="2">
    <location>
        <begin position="320"/>
        <end position="337"/>
    </location>
</feature>
<feature type="compositionally biased region" description="Low complexity" evidence="2">
    <location>
        <begin position="248"/>
        <end position="266"/>
    </location>
</feature>
<feature type="compositionally biased region" description="Basic and acidic residues" evidence="2">
    <location>
        <begin position="509"/>
        <end position="547"/>
    </location>
</feature>
<gene>
    <name evidence="4" type="ORF">NA57DRAFT_80996</name>
</gene>
<dbReference type="Gene3D" id="2.60.260.20">
    <property type="entry name" value="Urease metallochaperone UreE, N-terminal domain"/>
    <property type="match status" value="2"/>
</dbReference>
<dbReference type="GO" id="GO:0005829">
    <property type="term" value="C:cytosol"/>
    <property type="evidence" value="ECO:0007669"/>
    <property type="project" value="TreeGrafter"/>
</dbReference>
<feature type="compositionally biased region" description="Basic and acidic residues" evidence="2">
    <location>
        <begin position="303"/>
        <end position="313"/>
    </location>
</feature>
<dbReference type="FunFam" id="2.60.260.20:FF:000013">
    <property type="entry name" value="DnaJ subfamily B member 11"/>
    <property type="match status" value="1"/>
</dbReference>
<dbReference type="InterPro" id="IPR002939">
    <property type="entry name" value="DnaJ_C"/>
</dbReference>
<dbReference type="GO" id="GO:0006413">
    <property type="term" value="P:translational initiation"/>
    <property type="evidence" value="ECO:0007669"/>
    <property type="project" value="TreeGrafter"/>
</dbReference>
<evidence type="ECO:0000256" key="2">
    <source>
        <dbReference type="SAM" id="MobiDB-lite"/>
    </source>
</evidence>
<dbReference type="OrthoDB" id="550424at2759"/>
<feature type="compositionally biased region" description="Acidic residues" evidence="2">
    <location>
        <begin position="338"/>
        <end position="353"/>
    </location>
</feature>
<dbReference type="CDD" id="cd10747">
    <property type="entry name" value="DnaJ_C"/>
    <property type="match status" value="1"/>
</dbReference>
<dbReference type="AlphaFoldDB" id="A0A9P4I5S3"/>
<dbReference type="Proteomes" id="UP000799772">
    <property type="component" value="Unassembled WGS sequence"/>
</dbReference>
<feature type="compositionally biased region" description="Low complexity" evidence="2">
    <location>
        <begin position="274"/>
        <end position="287"/>
    </location>
</feature>
<protein>
    <recommendedName>
        <fullName evidence="3">Chaperone DnaJ C-terminal domain-containing protein</fullName>
    </recommendedName>
</protein>
<feature type="compositionally biased region" description="Polar residues" evidence="2">
    <location>
        <begin position="193"/>
        <end position="211"/>
    </location>
</feature>
<feature type="compositionally biased region" description="Polar residues" evidence="2">
    <location>
        <begin position="393"/>
        <end position="406"/>
    </location>
</feature>
<name>A0A9P4I5S3_9PEZI</name>
<dbReference type="InterPro" id="IPR008971">
    <property type="entry name" value="HSP40/DnaJ_pept-bd"/>
</dbReference>
<feature type="region of interest" description="Disordered" evidence="2">
    <location>
        <begin position="134"/>
        <end position="471"/>
    </location>
</feature>
<evidence type="ECO:0000313" key="5">
    <source>
        <dbReference type="Proteomes" id="UP000799772"/>
    </source>
</evidence>
<dbReference type="GO" id="GO:0051087">
    <property type="term" value="F:protein-folding chaperone binding"/>
    <property type="evidence" value="ECO:0007669"/>
    <property type="project" value="TreeGrafter"/>
</dbReference>
<dbReference type="PANTHER" id="PTHR24078">
    <property type="entry name" value="DNAJ HOMOLOG SUBFAMILY C MEMBER"/>
    <property type="match status" value="1"/>
</dbReference>
<dbReference type="InterPro" id="IPR051339">
    <property type="entry name" value="DnaJ_subfamily_B"/>
</dbReference>
<comment type="caution">
    <text evidence="4">The sequence shown here is derived from an EMBL/GenBank/DDBJ whole genome shotgun (WGS) entry which is preliminary data.</text>
</comment>
<dbReference type="Pfam" id="PF01556">
    <property type="entry name" value="DnaJ_C"/>
    <property type="match status" value="1"/>
</dbReference>
<feature type="region of interest" description="Disordered" evidence="2">
    <location>
        <begin position="502"/>
        <end position="551"/>
    </location>
</feature>
<sequence>MTTTISGLEEVVDELSRVDARACKLYKTCKDSRLRAFADELKSLLKCIDIVAEQIDKFSFLRSREGEPNRAKLQCLLRDCQSTLWRLEDYLARHFGPRDLPPPPLNESRDVQAELKSRRNALLMWIEDLVNEPARETPRALPPSSPPPARKRTPPATSAERSPATPTAEKYQEKYHRRHTSYGGGGVPLPRPINTNLRPPSSDAGSRSATSPKAPLSPYQATVEEIPDEGSPEDDDRSPYVSEYHMTPPGSSFEASSESSVAQEPSTKAVAPNSKSTDSFDAQSSSSNQEKKQALPKVVMPDINRKTSYKDKPFLSPHDAVPRPDQSREEVWQRPEEDFQLWDTDDDELEEEPMGARTPFRVESMSAQNTPRDNMPPPPPPRPRAPSRARSAQQQGDTRSGKQSPRYSPGHSPWVNTQSYPDDGRFVGTGGKEKFTPQPSPRDPSKEYVSARRPRAATHTQGAPYPPDDAPFYAGSSAFHFMTGAAEGTFNVDPRDVFNKFLGGGGTSNDDRDMYSTASKEKEKSASDYDERNSRTDRGSRDGEAPPKEITTQITLEEFFSGTKRKMKVTGKDSGNHKIIELPIRPGLRTGAKIRVSGIEIDPDSPLAEINFSIQEKPHPRFTRQGDDLHTTIDIDLYESLCGWERYITSICGKDVRVRSTTPTGPKWKECYAGLGMPKNKKPSERGDLWVGVNVSYPAALSEEKRKMLRDILRP</sequence>
<dbReference type="EMBL" id="ML978136">
    <property type="protein sequence ID" value="KAF2093993.1"/>
    <property type="molecule type" value="Genomic_DNA"/>
</dbReference>
<evidence type="ECO:0000313" key="4">
    <source>
        <dbReference type="EMBL" id="KAF2093993.1"/>
    </source>
</evidence>
<dbReference type="PANTHER" id="PTHR24078:SF553">
    <property type="entry name" value="DNAJ HOMOLOG SUBFAMILY B MEMBER 5"/>
    <property type="match status" value="1"/>
</dbReference>
<organism evidence="4 5">
    <name type="scientific">Rhizodiscina lignyota</name>
    <dbReference type="NCBI Taxonomy" id="1504668"/>
    <lineage>
        <taxon>Eukaryota</taxon>
        <taxon>Fungi</taxon>
        <taxon>Dikarya</taxon>
        <taxon>Ascomycota</taxon>
        <taxon>Pezizomycotina</taxon>
        <taxon>Dothideomycetes</taxon>
        <taxon>Pleosporomycetidae</taxon>
        <taxon>Aulographales</taxon>
        <taxon>Rhizodiscinaceae</taxon>
        <taxon>Rhizodiscina</taxon>
    </lineage>
</organism>
<dbReference type="SUPFAM" id="SSF49493">
    <property type="entry name" value="HSP40/DnaJ peptide-binding domain"/>
    <property type="match status" value="2"/>
</dbReference>
<keyword evidence="5" id="KW-1185">Reference proteome</keyword>